<accession>A0A7K1XSI9</accession>
<evidence type="ECO:0000256" key="1">
    <source>
        <dbReference type="ARBA" id="ARBA00022729"/>
    </source>
</evidence>
<protein>
    <recommendedName>
        <fullName evidence="3">Outer membrane protein beta-barrel domain-containing protein</fullName>
    </recommendedName>
</protein>
<proteinExistence type="predicted"/>
<dbReference type="RefSeq" id="WP_160904731.1">
    <property type="nucleotide sequence ID" value="NZ_WVHS01000001.1"/>
</dbReference>
<dbReference type="SUPFAM" id="SSF56925">
    <property type="entry name" value="OMPA-like"/>
    <property type="match status" value="1"/>
</dbReference>
<evidence type="ECO:0000313" key="4">
    <source>
        <dbReference type="EMBL" id="MXV13699.1"/>
    </source>
</evidence>
<feature type="signal peptide" evidence="2">
    <location>
        <begin position="1"/>
        <end position="19"/>
    </location>
</feature>
<dbReference type="EMBL" id="WVHS01000001">
    <property type="protein sequence ID" value="MXV13699.1"/>
    <property type="molecule type" value="Genomic_DNA"/>
</dbReference>
<feature type="chain" id="PRO_5029655453" description="Outer membrane protein beta-barrel domain-containing protein" evidence="2">
    <location>
        <begin position="20"/>
        <end position="173"/>
    </location>
</feature>
<gene>
    <name evidence="4" type="ORF">GS398_00135</name>
</gene>
<evidence type="ECO:0000259" key="3">
    <source>
        <dbReference type="Pfam" id="PF13505"/>
    </source>
</evidence>
<keyword evidence="1 2" id="KW-0732">Signal</keyword>
<name>A0A7K1XSI9_9SPHI</name>
<dbReference type="AlphaFoldDB" id="A0A7K1XSI9"/>
<dbReference type="Pfam" id="PF13505">
    <property type="entry name" value="OMP_b-brl"/>
    <property type="match status" value="1"/>
</dbReference>
<evidence type="ECO:0000256" key="2">
    <source>
        <dbReference type="SAM" id="SignalP"/>
    </source>
</evidence>
<feature type="domain" description="Outer membrane protein beta-barrel" evidence="3">
    <location>
        <begin position="6"/>
        <end position="173"/>
    </location>
</feature>
<keyword evidence="5" id="KW-1185">Reference proteome</keyword>
<sequence length="173" mass="18865">MKRFLIILLLPVFSAQVFAQVVIPPYTTKPRLGVGAEFGIPSGSFGNVFTIGFGGSGKFEVPITREFYATATAGFTTFYLKEDMKPLTINKSYVPLKVGGKYYFGNYFFGEGELGLSIGTNKNAGSAFVWAPGAGISFPVTKDGYIDAGVRYERWARDGGNINQAGFRIAYKF</sequence>
<dbReference type="InterPro" id="IPR011250">
    <property type="entry name" value="OMP/PagP_B-barrel"/>
</dbReference>
<organism evidence="4 5">
    <name type="scientific">Hufsiella ginkgonis</name>
    <dbReference type="NCBI Taxonomy" id="2695274"/>
    <lineage>
        <taxon>Bacteria</taxon>
        <taxon>Pseudomonadati</taxon>
        <taxon>Bacteroidota</taxon>
        <taxon>Sphingobacteriia</taxon>
        <taxon>Sphingobacteriales</taxon>
        <taxon>Sphingobacteriaceae</taxon>
        <taxon>Hufsiella</taxon>
    </lineage>
</organism>
<dbReference type="InterPro" id="IPR027385">
    <property type="entry name" value="Beta-barrel_OMP"/>
</dbReference>
<reference evidence="4 5" key="1">
    <citation type="submission" date="2019-11" db="EMBL/GenBank/DDBJ databases">
        <title>Pedobacter sp. HMF7056 Genome sequencing and assembly.</title>
        <authorList>
            <person name="Kang H."/>
            <person name="Kim H."/>
            <person name="Joh K."/>
        </authorList>
    </citation>
    <scope>NUCLEOTIDE SEQUENCE [LARGE SCALE GENOMIC DNA]</scope>
    <source>
        <strain evidence="4 5">HMF7056</strain>
    </source>
</reference>
<evidence type="ECO:0000313" key="5">
    <source>
        <dbReference type="Proteomes" id="UP000451233"/>
    </source>
</evidence>
<comment type="caution">
    <text evidence="4">The sequence shown here is derived from an EMBL/GenBank/DDBJ whole genome shotgun (WGS) entry which is preliminary data.</text>
</comment>
<dbReference type="Proteomes" id="UP000451233">
    <property type="component" value="Unassembled WGS sequence"/>
</dbReference>